<dbReference type="InterPro" id="IPR055356">
    <property type="entry name" value="ZP-N"/>
</dbReference>
<evidence type="ECO:0000256" key="3">
    <source>
        <dbReference type="ARBA" id="ARBA00017980"/>
    </source>
</evidence>
<dbReference type="SMART" id="SM00241">
    <property type="entry name" value="ZP"/>
    <property type="match status" value="1"/>
</dbReference>
<evidence type="ECO:0000256" key="4">
    <source>
        <dbReference type="ARBA" id="ARBA00022475"/>
    </source>
</evidence>
<dbReference type="GO" id="GO:0032190">
    <property type="term" value="F:acrosin binding"/>
    <property type="evidence" value="ECO:0007669"/>
    <property type="project" value="TreeGrafter"/>
</dbReference>
<dbReference type="Pfam" id="PF23344">
    <property type="entry name" value="ZP-N"/>
    <property type="match status" value="1"/>
</dbReference>
<feature type="signal peptide" evidence="14">
    <location>
        <begin position="1"/>
        <end position="22"/>
    </location>
</feature>
<evidence type="ECO:0000256" key="9">
    <source>
        <dbReference type="ARBA" id="ARBA00022729"/>
    </source>
</evidence>
<keyword evidence="8" id="KW-0812">Transmembrane</keyword>
<comment type="PTM">
    <text evidence="14">Proteolytically cleaved before the transmembrane segment to yield the secreted ectodomain incorporated in the zona pellucida.</text>
</comment>
<dbReference type="RefSeq" id="XP_030262614.1">
    <property type="nucleotide sequence ID" value="XM_030406754.1"/>
</dbReference>
<reference evidence="16" key="3">
    <citation type="submission" date="2025-09" db="UniProtKB">
        <authorList>
            <consortium name="Ensembl"/>
        </authorList>
    </citation>
    <scope>IDENTIFICATION</scope>
</reference>
<keyword evidence="6 14" id="KW-0272">Extracellular matrix</keyword>
<dbReference type="InterPro" id="IPR001507">
    <property type="entry name" value="ZP_dom"/>
</dbReference>
<keyword evidence="11" id="KW-0472">Membrane</keyword>
<name>A0A671X827_SPAAU</name>
<evidence type="ECO:0000256" key="2">
    <source>
        <dbReference type="ARBA" id="ARBA00006735"/>
    </source>
</evidence>
<evidence type="ECO:0000256" key="6">
    <source>
        <dbReference type="ARBA" id="ARBA00022530"/>
    </source>
</evidence>
<dbReference type="GO" id="GO:0035804">
    <property type="term" value="F:structural constituent of egg coat"/>
    <property type="evidence" value="ECO:0007669"/>
    <property type="project" value="UniProtKB-UniRule"/>
</dbReference>
<keyword evidence="13" id="KW-0325">Glycoprotein</keyword>
<dbReference type="FunFam" id="2.60.40.3210:FF:000001">
    <property type="entry name" value="Zona pellucida sperm-binding protein 3"/>
    <property type="match status" value="1"/>
</dbReference>
<comment type="domain">
    <text evidence="14">The ZP domain is involved in the polymerization of the ZP proteins to form the zona pellucida.</text>
</comment>
<dbReference type="GO" id="GO:2000344">
    <property type="term" value="P:positive regulation of acrosome reaction"/>
    <property type="evidence" value="ECO:0007669"/>
    <property type="project" value="UniProtKB-UniRule"/>
</dbReference>
<evidence type="ECO:0000256" key="11">
    <source>
        <dbReference type="ARBA" id="ARBA00023136"/>
    </source>
</evidence>
<evidence type="ECO:0000256" key="10">
    <source>
        <dbReference type="ARBA" id="ARBA00022989"/>
    </source>
</evidence>
<dbReference type="GO" id="GO:0035805">
    <property type="term" value="C:egg coat"/>
    <property type="evidence" value="ECO:0007669"/>
    <property type="project" value="UniProtKB-SubCell"/>
</dbReference>
<dbReference type="GO" id="GO:0035803">
    <property type="term" value="P:egg coat formation"/>
    <property type="evidence" value="ECO:0007669"/>
    <property type="project" value="UniProtKB-UniRule"/>
</dbReference>
<dbReference type="Gene3D" id="2.60.40.3210">
    <property type="entry name" value="Zona pellucida, ZP-N domain"/>
    <property type="match status" value="1"/>
</dbReference>
<keyword evidence="9 14" id="KW-0732">Signal</keyword>
<evidence type="ECO:0000313" key="17">
    <source>
        <dbReference type="Proteomes" id="UP000472265"/>
    </source>
</evidence>
<keyword evidence="5 14" id="KW-0964">Secreted</keyword>
<dbReference type="InParanoid" id="A0A671X827"/>
<dbReference type="InterPro" id="IPR042235">
    <property type="entry name" value="ZP-C_dom"/>
</dbReference>
<keyword evidence="17" id="KW-1185">Reference proteome</keyword>
<dbReference type="FunFam" id="2.60.40.4100:FF:000002">
    <property type="entry name" value="Zona pellucida sperm-binding protein 3"/>
    <property type="match status" value="1"/>
</dbReference>
<evidence type="ECO:0000256" key="14">
    <source>
        <dbReference type="RuleBase" id="RU367066"/>
    </source>
</evidence>
<dbReference type="InterPro" id="IPR055355">
    <property type="entry name" value="ZP-C"/>
</dbReference>
<reference evidence="16" key="2">
    <citation type="submission" date="2025-08" db="UniProtKB">
        <authorList>
            <consortium name="Ensembl"/>
        </authorList>
    </citation>
    <scope>IDENTIFICATION</scope>
</reference>
<comment type="subcellular location">
    <subcellularLocation>
        <location evidence="1">Secreted</location>
        <location evidence="1">Extracellular space</location>
        <location evidence="1">Extracellular matrix</location>
    </subcellularLocation>
    <subcellularLocation>
        <location evidence="14">Zona pellucida</location>
    </subcellularLocation>
    <subcellularLocation>
        <location evidence="14">Cell membrane</location>
        <topology evidence="14">Single-pass type I membrane protein</topology>
    </subcellularLocation>
</comment>
<dbReference type="AlphaFoldDB" id="A0A671X827"/>
<dbReference type="PANTHER" id="PTHR11576:SF2">
    <property type="entry name" value="ZONA PELLUCIDA SPERM-BINDING PROTEIN 3"/>
    <property type="match status" value="1"/>
</dbReference>
<protein>
    <recommendedName>
        <fullName evidence="3 14">Zona pellucida sperm-binding protein 3</fullName>
    </recommendedName>
</protein>
<evidence type="ECO:0000313" key="16">
    <source>
        <dbReference type="Ensembl" id="ENSSAUP00010045055.1"/>
    </source>
</evidence>
<dbReference type="InterPro" id="IPR048290">
    <property type="entry name" value="ZP_chr"/>
</dbReference>
<evidence type="ECO:0000259" key="15">
    <source>
        <dbReference type="PROSITE" id="PS51034"/>
    </source>
</evidence>
<comment type="function">
    <text evidence="14">Component of the zona pellucida, an extracellular matrix surrounding oocytes which mediates sperm binding, induction of the acrosome reaction and prevents post-fertilization polyspermy. The zona pellucida is composed of 3 to 4 glycoproteins, ZP1, ZP2, ZP3, and ZP4. ZP3 is essential for sperm binding and zona matrix formation.</text>
</comment>
<evidence type="ECO:0000256" key="5">
    <source>
        <dbReference type="ARBA" id="ARBA00022525"/>
    </source>
</evidence>
<dbReference type="Proteomes" id="UP000472265">
    <property type="component" value="Chromosome 23"/>
</dbReference>
<keyword evidence="10" id="KW-1133">Transmembrane helix</keyword>
<keyword evidence="12 14" id="KW-1015">Disulfide bond</keyword>
<dbReference type="GO" id="GO:0005886">
    <property type="term" value="C:plasma membrane"/>
    <property type="evidence" value="ECO:0007669"/>
    <property type="project" value="UniProtKB-SubCell"/>
</dbReference>
<dbReference type="GeneID" id="115575015"/>
<dbReference type="OMA" id="TEVSMIV"/>
<dbReference type="Gene3D" id="2.60.40.4100">
    <property type="entry name" value="Zona pellucida, ZP-C domain"/>
    <property type="match status" value="1"/>
</dbReference>
<dbReference type="PROSITE" id="PS51034">
    <property type="entry name" value="ZP_2"/>
    <property type="match status" value="1"/>
</dbReference>
<reference evidence="16" key="1">
    <citation type="submission" date="2021-04" db="EMBL/GenBank/DDBJ databases">
        <authorList>
            <consortium name="Wellcome Sanger Institute Data Sharing"/>
        </authorList>
    </citation>
    <scope>NUCLEOTIDE SEQUENCE [LARGE SCALE GENOMIC DNA]</scope>
</reference>
<sequence length="383" mass="42406">MMVGHSASLALLLSFACVVADAIRPLKDGPMIDAEGREYKSATVRADAEEISRPQLKDRFSVRVQCTGKTMIIVVKDDMYKNGHLMSPGELSLGDTGHSQRSQCRAVSAGDSEYIIEAELQDCGSKLTISEDYVTYSNQLVISPAANYHAITRMTHTVVPVSCHFQRTHLVSSVAEQPPLTLSPPPATEQLAFSLKLMTDDWTHEMSSSVFYLGDLLHFQASYIGPDSGQRRLFIDSCVATLSPDATSVPRYYFIENHGCLTDAKEGGSNTLFKPRGRAHSLHLQLNAFLFQQDSRNSIFITCWLKATSEMWRSSPINKACNFVHSGWKNVDGRDDVCQCCDSNCHKSSPDWNNKTHLRRLIPEDIMACGTVTLGPLIIVPSK</sequence>
<comment type="similarity">
    <text evidence="2 14">Belongs to the ZP domain family. ZPC subfamily.</text>
</comment>
<dbReference type="GO" id="GO:0007339">
    <property type="term" value="P:binding of sperm to zona pellucida"/>
    <property type="evidence" value="ECO:0007669"/>
    <property type="project" value="UniProtKB-UniRule"/>
</dbReference>
<keyword evidence="4 14" id="KW-1003">Cell membrane</keyword>
<dbReference type="Pfam" id="PF00100">
    <property type="entry name" value="Zona_pellucida"/>
    <property type="match status" value="1"/>
</dbReference>
<accession>A0A671X827</accession>
<dbReference type="OrthoDB" id="8880842at2759"/>
<dbReference type="GeneTree" id="ENSGT01030000234567"/>
<dbReference type="Ensembl" id="ENSSAUT00010047375.1">
    <property type="protein sequence ID" value="ENSSAUP00010045055.1"/>
    <property type="gene ID" value="ENSSAUG00010018841.1"/>
</dbReference>
<feature type="domain" description="ZP" evidence="15">
    <location>
        <begin position="65"/>
        <end position="328"/>
    </location>
</feature>
<feature type="chain" id="PRO_5025705649" description="Zona pellucida sperm-binding protein 3" evidence="14">
    <location>
        <begin position="23"/>
        <end position="383"/>
    </location>
</feature>
<evidence type="ECO:0000256" key="1">
    <source>
        <dbReference type="ARBA" id="ARBA00004498"/>
    </source>
</evidence>
<dbReference type="PANTHER" id="PTHR11576">
    <property type="entry name" value="ZONA PELLUCIDA SPERM-BINDING PROTEIN 3"/>
    <property type="match status" value="1"/>
</dbReference>
<evidence type="ECO:0000256" key="13">
    <source>
        <dbReference type="ARBA" id="ARBA00023180"/>
    </source>
</evidence>
<evidence type="ECO:0000256" key="7">
    <source>
        <dbReference type="ARBA" id="ARBA00022685"/>
    </source>
</evidence>
<gene>
    <name evidence="16" type="primary">LOC115575015</name>
</gene>
<proteinExistence type="inferred from homology"/>
<evidence type="ECO:0000256" key="12">
    <source>
        <dbReference type="ARBA" id="ARBA00023157"/>
    </source>
</evidence>
<evidence type="ECO:0000256" key="8">
    <source>
        <dbReference type="ARBA" id="ARBA00022692"/>
    </source>
</evidence>
<organism evidence="16 17">
    <name type="scientific">Sparus aurata</name>
    <name type="common">Gilthead sea bream</name>
    <dbReference type="NCBI Taxonomy" id="8175"/>
    <lineage>
        <taxon>Eukaryota</taxon>
        <taxon>Metazoa</taxon>
        <taxon>Chordata</taxon>
        <taxon>Craniata</taxon>
        <taxon>Vertebrata</taxon>
        <taxon>Euteleostomi</taxon>
        <taxon>Actinopterygii</taxon>
        <taxon>Neopterygii</taxon>
        <taxon>Teleostei</taxon>
        <taxon>Neoteleostei</taxon>
        <taxon>Acanthomorphata</taxon>
        <taxon>Eupercaria</taxon>
        <taxon>Spariformes</taxon>
        <taxon>Sparidae</taxon>
        <taxon>Sparus</taxon>
    </lineage>
</organism>
<keyword evidence="7 14" id="KW-0165">Cleavage on pair of basic residues</keyword>
<dbReference type="PRINTS" id="PR00023">
    <property type="entry name" value="ZPELLUCIDA"/>
</dbReference>